<dbReference type="PANTHER" id="PTHR12526">
    <property type="entry name" value="GLYCOSYLTRANSFERASE"/>
    <property type="match status" value="1"/>
</dbReference>
<proteinExistence type="predicted"/>
<dbReference type="SUPFAM" id="SSF53756">
    <property type="entry name" value="UDP-Glycosyltransferase/glycogen phosphorylase"/>
    <property type="match status" value="1"/>
</dbReference>
<gene>
    <name evidence="3" type="ORF">C802_01542</name>
</gene>
<reference evidence="3 4" key="1">
    <citation type="submission" date="2013-04" db="EMBL/GenBank/DDBJ databases">
        <title>The Genome Sequence of Bacteroides massiliensis dnLKV3.</title>
        <authorList>
            <consortium name="The Broad Institute Genomics Platform"/>
            <consortium name="The Broad Institute Genome Sequencing Center for Infectious Disease"/>
            <person name="Earl A."/>
            <person name="Xavier R."/>
            <person name="Kuhn K."/>
            <person name="Stappenbeck T."/>
            <person name="Walker B."/>
            <person name="Young S."/>
            <person name="Zeng Q."/>
            <person name="Gargeya S."/>
            <person name="Fitzgerald M."/>
            <person name="Haas B."/>
            <person name="Abouelleil A."/>
            <person name="Allen A.W."/>
            <person name="Alvarado L."/>
            <person name="Arachchi H.M."/>
            <person name="Berlin A.M."/>
            <person name="Chapman S.B."/>
            <person name="Gainer-Dewar J."/>
            <person name="Goldberg J."/>
            <person name="Griggs A."/>
            <person name="Gujja S."/>
            <person name="Hansen M."/>
            <person name="Howarth C."/>
            <person name="Imamovic A."/>
            <person name="Ireland A."/>
            <person name="Larimer J."/>
            <person name="McCowan C."/>
            <person name="Murphy C."/>
            <person name="Pearson M."/>
            <person name="Poon T.W."/>
            <person name="Priest M."/>
            <person name="Roberts A."/>
            <person name="Saif S."/>
            <person name="Shea T."/>
            <person name="Sisk P."/>
            <person name="Sykes S."/>
            <person name="Wortman J."/>
            <person name="Nusbaum C."/>
            <person name="Birren B."/>
        </authorList>
    </citation>
    <scope>NUCLEOTIDE SEQUENCE [LARGE SCALE GENOMIC DNA]</scope>
    <source>
        <strain evidence="4">dnLKV3</strain>
    </source>
</reference>
<protein>
    <recommendedName>
        <fullName evidence="5">Glycosyltransferase family 4 protein</fullName>
    </recommendedName>
</protein>
<dbReference type="Pfam" id="PF13439">
    <property type="entry name" value="Glyco_transf_4"/>
    <property type="match status" value="1"/>
</dbReference>
<sequence>MGYNIFMKIIAIIMSDNNLNYMNILFLMGEYPSFGGVEMVSTVLANKFISNGHNVTIASFKQSHPEFANKHLSNQCKLLSLSYPVLSLRNLNTLRKYIQIHHIDILINQWVVPFYTTLIWKYAVKGTNCKVFSVHHNKPDTNKRIQELDIIISQGKRYLKPLRWLVKEISRISLAFCINSSDKYIVLSPSFIPLAQRYTNIFKADKFLAIANPVTIQIPVSNSIIQNKGKEVIYVGRIEYNQKRTFRIIDIWKNIESKFPEWNLTIIGDGKDRNDLEKRIQENNLKNISITGFVNPITYYQRASILLMTSEYEGFPLVLAEGMTYGVVPIVYGSFDAVFDIIINDYNGYITKQPYHEQDFVHLLERLFFNTKTLQRLSQNAQLSAQQFSVDSIIEKWYKTIL</sequence>
<evidence type="ECO:0000259" key="2">
    <source>
        <dbReference type="Pfam" id="PF13439"/>
    </source>
</evidence>
<evidence type="ECO:0000259" key="1">
    <source>
        <dbReference type="Pfam" id="PF00534"/>
    </source>
</evidence>
<feature type="domain" description="Glycosyl transferase family 1" evidence="1">
    <location>
        <begin position="225"/>
        <end position="382"/>
    </location>
</feature>
<evidence type="ECO:0000313" key="4">
    <source>
        <dbReference type="Proteomes" id="UP000014200"/>
    </source>
</evidence>
<dbReference type="HOGENOM" id="CLU_009583_0_0_10"/>
<dbReference type="PANTHER" id="PTHR12526:SF630">
    <property type="entry name" value="GLYCOSYLTRANSFERASE"/>
    <property type="match status" value="1"/>
</dbReference>
<comment type="caution">
    <text evidence="3">The sequence shown here is derived from an EMBL/GenBank/DDBJ whole genome shotgun (WGS) entry which is preliminary data.</text>
</comment>
<dbReference type="PATRIC" id="fig|1235788.3.peg.1576"/>
<dbReference type="EMBL" id="ASSP01000009">
    <property type="protein sequence ID" value="EOS13699.1"/>
    <property type="molecule type" value="Genomic_DNA"/>
</dbReference>
<dbReference type="Gene3D" id="3.40.50.2000">
    <property type="entry name" value="Glycogen Phosphorylase B"/>
    <property type="match status" value="2"/>
</dbReference>
<dbReference type="OrthoDB" id="9790710at2"/>
<dbReference type="InterPro" id="IPR001296">
    <property type="entry name" value="Glyco_trans_1"/>
</dbReference>
<dbReference type="AlphaFoldDB" id="R9I9S5"/>
<organism evidence="3 4">
    <name type="scientific">Phocaeicola sartorii</name>
    <dbReference type="NCBI Taxonomy" id="671267"/>
    <lineage>
        <taxon>Bacteria</taxon>
        <taxon>Pseudomonadati</taxon>
        <taxon>Bacteroidota</taxon>
        <taxon>Bacteroidia</taxon>
        <taxon>Bacteroidales</taxon>
        <taxon>Bacteroidaceae</taxon>
        <taxon>Phocaeicola</taxon>
    </lineage>
</organism>
<evidence type="ECO:0008006" key="5">
    <source>
        <dbReference type="Google" id="ProtNLM"/>
    </source>
</evidence>
<dbReference type="Proteomes" id="UP000014200">
    <property type="component" value="Unassembled WGS sequence"/>
</dbReference>
<dbReference type="Pfam" id="PF00534">
    <property type="entry name" value="Glycos_transf_1"/>
    <property type="match status" value="1"/>
</dbReference>
<feature type="domain" description="Glycosyltransferase subfamily 4-like N-terminal" evidence="2">
    <location>
        <begin position="34"/>
        <end position="213"/>
    </location>
</feature>
<dbReference type="InterPro" id="IPR028098">
    <property type="entry name" value="Glyco_trans_4-like_N"/>
</dbReference>
<dbReference type="STRING" id="1235788.C802_01542"/>
<name>R9I9S5_9BACT</name>
<keyword evidence="4" id="KW-1185">Reference proteome</keyword>
<dbReference type="GO" id="GO:0016757">
    <property type="term" value="F:glycosyltransferase activity"/>
    <property type="evidence" value="ECO:0007669"/>
    <property type="project" value="InterPro"/>
</dbReference>
<evidence type="ECO:0000313" key="3">
    <source>
        <dbReference type="EMBL" id="EOS13699.1"/>
    </source>
</evidence>
<dbReference type="RefSeq" id="WP_016275950.1">
    <property type="nucleotide sequence ID" value="NZ_JANKBR010000003.1"/>
</dbReference>
<accession>R9I9S5</accession>